<evidence type="ECO:0000313" key="3">
    <source>
        <dbReference type="Proteomes" id="UP000078240"/>
    </source>
</evidence>
<evidence type="ECO:0000313" key="2">
    <source>
        <dbReference type="EMBL" id="OAQ94494.1"/>
    </source>
</evidence>
<dbReference type="Proteomes" id="UP000078340">
    <property type="component" value="Unassembled WGS sequence"/>
</dbReference>
<name>A0A179H9C9_PURLI</name>
<gene>
    <name evidence="1" type="ORF">VFPBJ_00572</name>
    <name evidence="2" type="ORF">VFPFJ_00603</name>
</gene>
<sequence length="84" mass="8897">MSRSIHGPRVAGVARYISWGCGTSSHVLMPSAEGYNVPAAGGVNFPVIQQVACFYIILGLGYARAGHWASQPIEAGWPEGLPRT</sequence>
<organism evidence="1 3">
    <name type="scientific">Purpureocillium lilacinum</name>
    <name type="common">Paecilomyces lilacinus</name>
    <dbReference type="NCBI Taxonomy" id="33203"/>
    <lineage>
        <taxon>Eukaryota</taxon>
        <taxon>Fungi</taxon>
        <taxon>Dikarya</taxon>
        <taxon>Ascomycota</taxon>
        <taxon>Pezizomycotina</taxon>
        <taxon>Sordariomycetes</taxon>
        <taxon>Hypocreomycetidae</taxon>
        <taxon>Hypocreales</taxon>
        <taxon>Ophiocordycipitaceae</taxon>
        <taxon>Purpureocillium</taxon>
    </lineage>
</organism>
<dbReference type="Proteomes" id="UP000078240">
    <property type="component" value="Unassembled WGS sequence"/>
</dbReference>
<dbReference type="EMBL" id="LSBH01000001">
    <property type="protein sequence ID" value="OAQ86532.1"/>
    <property type="molecule type" value="Genomic_DNA"/>
</dbReference>
<dbReference type="AlphaFoldDB" id="A0A179H9C9"/>
<dbReference type="EMBL" id="LSBI01000001">
    <property type="protein sequence ID" value="OAQ94494.1"/>
    <property type="molecule type" value="Genomic_DNA"/>
</dbReference>
<accession>A0A179H9C9</accession>
<reference evidence="1 3" key="1">
    <citation type="submission" date="2016-01" db="EMBL/GenBank/DDBJ databases">
        <title>Biosynthesis of antibiotic leucinostatins and their inhibition on Phytophthora in bio-control Purpureocillium lilacinum.</title>
        <authorList>
            <person name="Wang G."/>
            <person name="Liu Z."/>
            <person name="Lin R."/>
            <person name="Li E."/>
            <person name="Mao Z."/>
            <person name="Ling J."/>
            <person name="Yin W."/>
            <person name="Xie B."/>
        </authorList>
    </citation>
    <scope>NUCLEOTIDE SEQUENCE [LARGE SCALE GENOMIC DNA]</scope>
    <source>
        <strain evidence="1">PLBJ-1</strain>
        <strain evidence="2">PLFJ-1</strain>
    </source>
</reference>
<evidence type="ECO:0000313" key="1">
    <source>
        <dbReference type="EMBL" id="OAQ86532.1"/>
    </source>
</evidence>
<protein>
    <submittedName>
        <fullName evidence="1">Uncharacterized protein</fullName>
    </submittedName>
</protein>
<comment type="caution">
    <text evidence="1">The sequence shown here is derived from an EMBL/GenBank/DDBJ whole genome shotgun (WGS) entry which is preliminary data.</text>
</comment>
<proteinExistence type="predicted"/>